<evidence type="ECO:0000313" key="2">
    <source>
        <dbReference type="EMBL" id="THV07701.1"/>
    </source>
</evidence>
<feature type="compositionally biased region" description="Polar residues" evidence="1">
    <location>
        <begin position="63"/>
        <end position="76"/>
    </location>
</feature>
<keyword evidence="3" id="KW-1185">Reference proteome</keyword>
<gene>
    <name evidence="2" type="ORF">K435DRAFT_265872</name>
</gene>
<proteinExistence type="predicted"/>
<dbReference type="Proteomes" id="UP000297245">
    <property type="component" value="Unassembled WGS sequence"/>
</dbReference>
<protein>
    <submittedName>
        <fullName evidence="2">Uncharacterized protein</fullName>
    </submittedName>
</protein>
<evidence type="ECO:0000313" key="3">
    <source>
        <dbReference type="Proteomes" id="UP000297245"/>
    </source>
</evidence>
<dbReference type="OrthoDB" id="3149711at2759"/>
<reference evidence="2 3" key="1">
    <citation type="journal article" date="2019" name="Nat. Ecol. Evol.">
        <title>Megaphylogeny resolves global patterns of mushroom evolution.</title>
        <authorList>
            <person name="Varga T."/>
            <person name="Krizsan K."/>
            <person name="Foldi C."/>
            <person name="Dima B."/>
            <person name="Sanchez-Garcia M."/>
            <person name="Sanchez-Ramirez S."/>
            <person name="Szollosi G.J."/>
            <person name="Szarkandi J.G."/>
            <person name="Papp V."/>
            <person name="Albert L."/>
            <person name="Andreopoulos W."/>
            <person name="Angelini C."/>
            <person name="Antonin V."/>
            <person name="Barry K.W."/>
            <person name="Bougher N.L."/>
            <person name="Buchanan P."/>
            <person name="Buyck B."/>
            <person name="Bense V."/>
            <person name="Catcheside P."/>
            <person name="Chovatia M."/>
            <person name="Cooper J."/>
            <person name="Damon W."/>
            <person name="Desjardin D."/>
            <person name="Finy P."/>
            <person name="Geml J."/>
            <person name="Haridas S."/>
            <person name="Hughes K."/>
            <person name="Justo A."/>
            <person name="Karasinski D."/>
            <person name="Kautmanova I."/>
            <person name="Kiss B."/>
            <person name="Kocsube S."/>
            <person name="Kotiranta H."/>
            <person name="LaButti K.M."/>
            <person name="Lechner B.E."/>
            <person name="Liimatainen K."/>
            <person name="Lipzen A."/>
            <person name="Lukacs Z."/>
            <person name="Mihaltcheva S."/>
            <person name="Morgado L.N."/>
            <person name="Niskanen T."/>
            <person name="Noordeloos M.E."/>
            <person name="Ohm R.A."/>
            <person name="Ortiz-Santana B."/>
            <person name="Ovrebo C."/>
            <person name="Racz N."/>
            <person name="Riley R."/>
            <person name="Savchenko A."/>
            <person name="Shiryaev A."/>
            <person name="Soop K."/>
            <person name="Spirin V."/>
            <person name="Szebenyi C."/>
            <person name="Tomsovsky M."/>
            <person name="Tulloss R.E."/>
            <person name="Uehling J."/>
            <person name="Grigoriev I.V."/>
            <person name="Vagvolgyi C."/>
            <person name="Papp T."/>
            <person name="Martin F.M."/>
            <person name="Miettinen O."/>
            <person name="Hibbett D.S."/>
            <person name="Nagy L.G."/>
        </authorList>
    </citation>
    <scope>NUCLEOTIDE SEQUENCE [LARGE SCALE GENOMIC DNA]</scope>
    <source>
        <strain evidence="2 3">CBS 962.96</strain>
    </source>
</reference>
<dbReference type="EMBL" id="ML179037">
    <property type="protein sequence ID" value="THV07701.1"/>
    <property type="molecule type" value="Genomic_DNA"/>
</dbReference>
<sequence>MSLCYHRKVLCKSRGNPSSKILSSTHPCMRYAGWMSRSTNALTFPSMLQNAACRAWSRCMSGVAQQSPPDPSTASDNADAPSRMRSSGLSVTPVDRQPKGVFKLYESDARSSAHLLSMKLPELHHLAPFNEHSYINPNTLTRYDMKPFDPGRSTDTNTIWRDEEDWMFTPCCWGDPFVYSLPKSPTSKPPNFLTPITSHKQLYNTLVLLRSPYTSPKATLPQLLDYYQFNREFWSTRSFNYLISLSLQHASFGVTTRLLETMSRANLSPNLETQKLYIRLMVQTGQWDAAWEQFTSAGSEKETSGLGTLHETLWLEFFRSSKQGAIRKRGMSKGVRHDSEYGEYEDYTFVLAQRYLKLMQHRPSLTLEEARPRVLYFVTHALLQLRRQEHALSLTKFYLSNLPVHLDRRHAVACLNIIHLFLVFGSSQKGIQRFQENRRILMALFSSHPSLKPTSATLFLLLSSLRSTKRCGTLAFQTLVDFKRRWGAQVEDQQVRRRISKLALKEGRHDIVKMMFGQERTSGRTSGLTPPPHHASMWTNIAAVKTFLPLPPKRKGPNAVKRLYLWRELRWTRRRKIQRRKRLLNLRQNNNTAMNV</sequence>
<dbReference type="AlphaFoldDB" id="A0A4S8MX87"/>
<feature type="region of interest" description="Disordered" evidence="1">
    <location>
        <begin position="63"/>
        <end position="92"/>
    </location>
</feature>
<name>A0A4S8MX87_DENBC</name>
<organism evidence="2 3">
    <name type="scientific">Dendrothele bispora (strain CBS 962.96)</name>
    <dbReference type="NCBI Taxonomy" id="1314807"/>
    <lineage>
        <taxon>Eukaryota</taxon>
        <taxon>Fungi</taxon>
        <taxon>Dikarya</taxon>
        <taxon>Basidiomycota</taxon>
        <taxon>Agaricomycotina</taxon>
        <taxon>Agaricomycetes</taxon>
        <taxon>Agaricomycetidae</taxon>
        <taxon>Agaricales</taxon>
        <taxon>Agaricales incertae sedis</taxon>
        <taxon>Dendrothele</taxon>
    </lineage>
</organism>
<accession>A0A4S8MX87</accession>
<evidence type="ECO:0000256" key="1">
    <source>
        <dbReference type="SAM" id="MobiDB-lite"/>
    </source>
</evidence>